<dbReference type="Gene3D" id="1.25.10.10">
    <property type="entry name" value="Leucine-rich Repeat Variant"/>
    <property type="match status" value="3"/>
</dbReference>
<evidence type="ECO:0000313" key="3">
    <source>
        <dbReference type="Proteomes" id="UP001417504"/>
    </source>
</evidence>
<dbReference type="Proteomes" id="UP001417504">
    <property type="component" value="Unassembled WGS sequence"/>
</dbReference>
<evidence type="ECO:0000256" key="1">
    <source>
        <dbReference type="PROSITE-ProRule" id="PRU00259"/>
    </source>
</evidence>
<proteinExistence type="predicted"/>
<dbReference type="InterPro" id="IPR011989">
    <property type="entry name" value="ARM-like"/>
</dbReference>
<comment type="caution">
    <text evidence="2">The sequence shown here is derived from an EMBL/GenBank/DDBJ whole genome shotgun (WGS) entry which is preliminary data.</text>
</comment>
<keyword evidence="3" id="KW-1185">Reference proteome</keyword>
<gene>
    <name evidence="2" type="ORF">Sjap_012835</name>
</gene>
<dbReference type="PANTHER" id="PTHR45958">
    <property type="entry name" value="RING-TYPE E3 UBIQUITIN TRANSFERASE"/>
    <property type="match status" value="1"/>
</dbReference>
<feature type="repeat" description="ARM" evidence="1">
    <location>
        <begin position="379"/>
        <end position="421"/>
    </location>
</feature>
<organism evidence="2 3">
    <name type="scientific">Stephania japonica</name>
    <dbReference type="NCBI Taxonomy" id="461633"/>
    <lineage>
        <taxon>Eukaryota</taxon>
        <taxon>Viridiplantae</taxon>
        <taxon>Streptophyta</taxon>
        <taxon>Embryophyta</taxon>
        <taxon>Tracheophyta</taxon>
        <taxon>Spermatophyta</taxon>
        <taxon>Magnoliopsida</taxon>
        <taxon>Ranunculales</taxon>
        <taxon>Menispermaceae</taxon>
        <taxon>Menispermoideae</taxon>
        <taxon>Cissampelideae</taxon>
        <taxon>Stephania</taxon>
    </lineage>
</organism>
<accession>A0AAP0NY20</accession>
<dbReference type="InterPro" id="IPR016024">
    <property type="entry name" value="ARM-type_fold"/>
</dbReference>
<dbReference type="EMBL" id="JBBNAE010000005">
    <property type="protein sequence ID" value="KAK9123233.1"/>
    <property type="molecule type" value="Genomic_DNA"/>
</dbReference>
<dbReference type="InterPro" id="IPR052608">
    <property type="entry name" value="U-box_domain_protein"/>
</dbReference>
<dbReference type="InterPro" id="IPR000225">
    <property type="entry name" value="Armadillo"/>
</dbReference>
<evidence type="ECO:0000313" key="2">
    <source>
        <dbReference type="EMBL" id="KAK9123233.1"/>
    </source>
</evidence>
<sequence length="832" mass="90988">MPHKKPQLMAFLNSSPNHSQTFSDEIVVEGSVSIDSQIPESVLAKLDLLSNDLMNLHCPSRDFPQFVADSLIGDIANAVDSVRNPRQYPSFLADLVLDLGIHVGVLLLRCVYLGVPVEIREKIEGLIGDLMSLETCQNFRVSDVLVQLKYGSNQEFRFALLGLIVLIRGGVIGEELIEEEGIVQILLNRWGSSKQSERLTIIVILRCLAFENVQYKEKMIEPEQLSILVRSLTRDVGERREAVGLLSDLLEVSGVRRRIGRIQGCIVMLVSLLNGDDVLASRAAGKVLCALSSNTQDVLHMAEAGYFKPLVKQLKEGMPIMTSYKIQDLSILEISHQAPSDAENLDLRVGSDMSKILMATALSRMELTDQSRTVLGDEGSMEPLIKMITSGKLEAKLSALGALQNLSSLTKNVQLLVNLGIIEPLLQLLFSVTSVLMTLQEPASAILASIAKSESVLVNQAVAKHMLSLLSLSSPAVQYHLLCALNSITSHSNASKIRVKLKENDAIQLLLPFLTDSKVKVRTVALNLLYNLSLDISDDLYEQLGETYLDIIVNVISTSKSEDERTAAVGILNNLPVRNKKATEILKKARLLPILVSILGSSFINSTTTGNLLVENIIGVLIRFTVPWDKKLQQLSAEHGVTSQLVKVLSTGSPTAISRAATSLAQLSQNSLSLSKSRPSRWLCAAPANSHCEVHGDHCSIKDSFCLVKAGAISPLIQILEGKVRDADEPVLSALATLLQEEIWENGSNAIARASGVPAILRVLEVGNVKAQQKALWMLERIFRVEALRAEYGESAQVLLIDLAQKGDITLKSRSAKIMAQLELLQMQSSYF</sequence>
<dbReference type="PANTHER" id="PTHR45958:SF12">
    <property type="entry name" value="OS01G0948500 PROTEIN"/>
    <property type="match status" value="1"/>
</dbReference>
<dbReference type="AlphaFoldDB" id="A0AAP0NY20"/>
<dbReference type="PROSITE" id="PS50176">
    <property type="entry name" value="ARM_REPEAT"/>
    <property type="match status" value="1"/>
</dbReference>
<protein>
    <submittedName>
        <fullName evidence="2">Uncharacterized protein</fullName>
    </submittedName>
</protein>
<dbReference type="SUPFAM" id="SSF48371">
    <property type="entry name" value="ARM repeat"/>
    <property type="match status" value="2"/>
</dbReference>
<dbReference type="SMART" id="SM00185">
    <property type="entry name" value="ARM"/>
    <property type="match status" value="7"/>
</dbReference>
<reference evidence="2 3" key="1">
    <citation type="submission" date="2024-01" db="EMBL/GenBank/DDBJ databases">
        <title>Genome assemblies of Stephania.</title>
        <authorList>
            <person name="Yang L."/>
        </authorList>
    </citation>
    <scope>NUCLEOTIDE SEQUENCE [LARGE SCALE GENOMIC DNA]</scope>
    <source>
        <strain evidence="2">QJT</strain>
        <tissue evidence="2">Leaf</tissue>
    </source>
</reference>
<name>A0AAP0NY20_9MAGN</name>